<accession>A0A6J5MPL8</accession>
<reference evidence="1" key="1">
    <citation type="submission" date="2020-04" db="EMBL/GenBank/DDBJ databases">
        <authorList>
            <person name="Chiriac C."/>
            <person name="Salcher M."/>
            <person name="Ghai R."/>
            <person name="Kavagutti S V."/>
        </authorList>
    </citation>
    <scope>NUCLEOTIDE SEQUENCE</scope>
</reference>
<proteinExistence type="predicted"/>
<dbReference type="EMBL" id="LR796492">
    <property type="protein sequence ID" value="CAB4147000.1"/>
    <property type="molecule type" value="Genomic_DNA"/>
</dbReference>
<name>A0A6J5MPL8_9CAUD</name>
<protein>
    <submittedName>
        <fullName evidence="1">Uncharacterized protein</fullName>
    </submittedName>
</protein>
<evidence type="ECO:0000313" key="1">
    <source>
        <dbReference type="EMBL" id="CAB4147000.1"/>
    </source>
</evidence>
<sequence>MAQYKVLSENCTLGKLNETVSIDEASGLNVEALIDGGHIQAVASKPSKTEQETKEN</sequence>
<organism evidence="1">
    <name type="scientific">uncultured Caudovirales phage</name>
    <dbReference type="NCBI Taxonomy" id="2100421"/>
    <lineage>
        <taxon>Viruses</taxon>
        <taxon>Duplodnaviria</taxon>
        <taxon>Heunggongvirae</taxon>
        <taxon>Uroviricota</taxon>
        <taxon>Caudoviricetes</taxon>
        <taxon>Peduoviridae</taxon>
        <taxon>Maltschvirus</taxon>
        <taxon>Maltschvirus maltsch</taxon>
    </lineage>
</organism>
<gene>
    <name evidence="1" type="ORF">UFOVP519_7</name>
</gene>